<evidence type="ECO:0000313" key="3">
    <source>
        <dbReference type="Proteomes" id="UP001501423"/>
    </source>
</evidence>
<gene>
    <name evidence="2" type="ORF">GCM10010478_22840</name>
</gene>
<name>A0ABN3WQA1_9ACTN</name>
<keyword evidence="1" id="KW-1133">Transmembrane helix</keyword>
<proteinExistence type="predicted"/>
<reference evidence="2 3" key="1">
    <citation type="journal article" date="2019" name="Int. J. Syst. Evol. Microbiol.">
        <title>The Global Catalogue of Microorganisms (GCM) 10K type strain sequencing project: providing services to taxonomists for standard genome sequencing and annotation.</title>
        <authorList>
            <consortium name="The Broad Institute Genomics Platform"/>
            <consortium name="The Broad Institute Genome Sequencing Center for Infectious Disease"/>
            <person name="Wu L."/>
            <person name="Ma J."/>
        </authorList>
    </citation>
    <scope>NUCLEOTIDE SEQUENCE [LARGE SCALE GENOMIC DNA]</scope>
    <source>
        <strain evidence="2 3">JCM 9650</strain>
    </source>
</reference>
<comment type="caution">
    <text evidence="2">The sequence shown here is derived from an EMBL/GenBank/DDBJ whole genome shotgun (WGS) entry which is preliminary data.</text>
</comment>
<feature type="transmembrane region" description="Helical" evidence="1">
    <location>
        <begin position="60"/>
        <end position="81"/>
    </location>
</feature>
<feature type="transmembrane region" description="Helical" evidence="1">
    <location>
        <begin position="133"/>
        <end position="155"/>
    </location>
</feature>
<keyword evidence="1" id="KW-0812">Transmembrane</keyword>
<organism evidence="2 3">
    <name type="scientific">Streptomyces erythrogriseus</name>
    <dbReference type="NCBI Taxonomy" id="284027"/>
    <lineage>
        <taxon>Bacteria</taxon>
        <taxon>Bacillati</taxon>
        <taxon>Actinomycetota</taxon>
        <taxon>Actinomycetes</taxon>
        <taxon>Kitasatosporales</taxon>
        <taxon>Streptomycetaceae</taxon>
        <taxon>Streptomyces</taxon>
        <taxon>Streptomyces griseoincarnatus group</taxon>
    </lineage>
</organism>
<keyword evidence="1" id="KW-0472">Membrane</keyword>
<evidence type="ECO:0000256" key="1">
    <source>
        <dbReference type="SAM" id="Phobius"/>
    </source>
</evidence>
<evidence type="ECO:0000313" key="2">
    <source>
        <dbReference type="EMBL" id="GAA2921904.1"/>
    </source>
</evidence>
<protein>
    <recommendedName>
        <fullName evidence="4">Small integral membrane protein</fullName>
    </recommendedName>
</protein>
<keyword evidence="3" id="KW-1185">Reference proteome</keyword>
<evidence type="ECO:0008006" key="4">
    <source>
        <dbReference type="Google" id="ProtNLM"/>
    </source>
</evidence>
<dbReference type="Pfam" id="PF24838">
    <property type="entry name" value="8xMP"/>
    <property type="match status" value="1"/>
</dbReference>
<accession>A0ABN3WQA1</accession>
<sequence length="156" mass="17653">MPGPDPGDIPDPRVIELYKMAVEMADRISARRGTANAFFLTVQTTLISVVGLSTPTLKQAPWWITLAVCLAGVTLSASWWLQLRSYRDLNGAKFRVINSIEENLPVKIFSQEWEYLKADPVPSWRKRYAELGAVERAVPTVFAMIYILLLLGRLFR</sequence>
<dbReference type="Proteomes" id="UP001501423">
    <property type="component" value="Unassembled WGS sequence"/>
</dbReference>
<dbReference type="EMBL" id="BAAAVA010000020">
    <property type="protein sequence ID" value="GAA2921904.1"/>
    <property type="molecule type" value="Genomic_DNA"/>
</dbReference>
<dbReference type="InterPro" id="IPR056918">
    <property type="entry name" value="8xMP"/>
</dbReference>
<dbReference type="RefSeq" id="WP_428836377.1">
    <property type="nucleotide sequence ID" value="NZ_BAAAVA010000020.1"/>
</dbReference>